<feature type="compositionally biased region" description="Acidic residues" evidence="1">
    <location>
        <begin position="500"/>
        <end position="528"/>
    </location>
</feature>
<feature type="region of interest" description="Disordered" evidence="1">
    <location>
        <begin position="1203"/>
        <end position="1232"/>
    </location>
</feature>
<feature type="region of interest" description="Disordered" evidence="1">
    <location>
        <begin position="253"/>
        <end position="331"/>
    </location>
</feature>
<sequence length="1449" mass="147626">MLTNLKGTPYFGGEILWHPVKEVVYLVAATSEHSCRLLSFDARSGCQLQSADCRFLPASIVAVYSTAKLHRESMHHLKSRNPLVYFTLAGAPGLRVLDTGATSAPAAGDKGAGPMTKLRCEASKAAIVALAAHPTDAHTLFLTTAGGRLCGRAARPAEAAWQPGFTLALGAAFAVDRASSAAVALAAAPHPIRAGWALVAVRTAGACVAVEVHGAQEARAIGQIPAPVTGSTLCGAGFVHGGRQLVAAARLPGRRRHAARAGPAATRACPRTRPRRRASASSSCSDGADPAGRLGAPRTVSVLDSTPGFWTAEDGAAARDGDGADASPPAKSKLRFPRYAHLLADERVAAYDVSHGLLSDAVALPPALRAARRVVAALRPPRGGLWALLCEALGDGEGETRPGARDAALLLGGGAAAPARGPWFLPGASLAFVGGDAASLAVLSESGRSLAVYDAAALRNAEEEPRPRWACALGDAGCAALLPGPPAHVAAPPEPKPSPPEDDDGAGSGDEDKEDDASSTDSSSDEDVNSPAAVYARELRAWEARELARLEPPRLVAALARGGTALTLLELPQNKPSSARDRLAPRASIALEPGEALVSLRWQSLTGPGPRGGPLDACQLLPGARTGAVNGAGAATNEIDDDADQQKTVIRADPRLVACVGAVLTTRRVLFVSERLVPIVSARLPSDAGVPVSSLWLGPLLLLTTSAGQLLSARWDGSVGHVATLLDGPGAGLGGPGRAAGALPGGRRRVAAALRALAASYDLTRLPAALLRQAAATGTGRLASALAARSEAGAAPGSATSALTTNALRSAVFAAEAGDWSPLVELMLTEWQAGPCGTAGSAPRGACSRPRAPGPSCSRSAPFQGDWAGLAAAARASGDRGVRALGDQILAVNEDAFRGIAARSAYGGRACTADWQVRAVPRRKDRGVVESDGQIKAAAGHDSDEDAAEGDAYEAEKDSIAADGLEDSPLERRRRRSPADDEESVPIPPLEAGALASYSAASTPVRAGFGDGMLSRVSPSAASVTLEEPSRHGAPGAAPRSLSRLSDWGSESTVSTAVPSVAKRGRRRARQQPAVARQAAGARPGGRPRRPAKQEESDDEDDFFDSDDDGGDAFFGAAARAQPHRRRGAARAGAARRRGAAGARGAGVGLAPLLGDALAERPARSLSKGGGSQRFNFKIRDLDGEPNAASNSQSLRTAVQGLKLAPPAPSPSASGRRPLERSLTGASSAPSDVDPFSALSGLGAPPASSDPFDFFASAPAPSAAPAAAPASASKPMVPPPQASKDLLAGWEDFENLFAAPSAPATAPSAPAIAPPPARELRDSASVNQFAAAALLAADAKSPVEAARLARFAAAVPLEGAEAALVLWAAAQRQVAVKNYGIAASMLSKLVLSSMTAVPTEKVQELLNTCDRAGDTNAVPPEDTSAFASLLAACPDTAGADELVANIVRG</sequence>
<dbReference type="Proteomes" id="UP001255856">
    <property type="component" value="Unassembled WGS sequence"/>
</dbReference>
<feature type="compositionally biased region" description="Polar residues" evidence="1">
    <location>
        <begin position="1049"/>
        <end position="1058"/>
    </location>
</feature>
<feature type="region of interest" description="Disordered" evidence="1">
    <location>
        <begin position="484"/>
        <end position="531"/>
    </location>
</feature>
<feature type="compositionally biased region" description="Low complexity" evidence="1">
    <location>
        <begin position="1263"/>
        <end position="1273"/>
    </location>
</feature>
<proteinExistence type="predicted"/>
<comment type="caution">
    <text evidence="2">The sequence shown here is derived from an EMBL/GenBank/DDBJ whole genome shotgun (WGS) entry which is preliminary data.</text>
</comment>
<accession>A0AAD9IIY6</accession>
<feature type="compositionally biased region" description="Low complexity" evidence="1">
    <location>
        <begin position="1112"/>
        <end position="1121"/>
    </location>
</feature>
<organism evidence="2 3">
    <name type="scientific">Prototheca wickerhamii</name>
    <dbReference type="NCBI Taxonomy" id="3111"/>
    <lineage>
        <taxon>Eukaryota</taxon>
        <taxon>Viridiplantae</taxon>
        <taxon>Chlorophyta</taxon>
        <taxon>core chlorophytes</taxon>
        <taxon>Trebouxiophyceae</taxon>
        <taxon>Chlorellales</taxon>
        <taxon>Chlorellaceae</taxon>
        <taxon>Prototheca</taxon>
    </lineage>
</organism>
<protein>
    <submittedName>
        <fullName evidence="2">Uncharacterized protein</fullName>
    </submittedName>
</protein>
<feature type="region of interest" description="Disordered" evidence="1">
    <location>
        <begin position="1263"/>
        <end position="1284"/>
    </location>
</feature>
<feature type="region of interest" description="Disordered" evidence="1">
    <location>
        <begin position="923"/>
        <end position="988"/>
    </location>
</feature>
<name>A0AAD9IIY6_PROWI</name>
<dbReference type="EMBL" id="JASFZW010000003">
    <property type="protein sequence ID" value="KAK2079281.1"/>
    <property type="molecule type" value="Genomic_DNA"/>
</dbReference>
<feature type="compositionally biased region" description="Acidic residues" evidence="1">
    <location>
        <begin position="1096"/>
        <end position="1111"/>
    </location>
</feature>
<reference evidence="2" key="1">
    <citation type="submission" date="2021-01" db="EMBL/GenBank/DDBJ databases">
        <authorList>
            <person name="Eckstrom K.M.E."/>
        </authorList>
    </citation>
    <scope>NUCLEOTIDE SEQUENCE</scope>
    <source>
        <strain evidence="2">UVCC 0001</strain>
    </source>
</reference>
<evidence type="ECO:0000313" key="3">
    <source>
        <dbReference type="Proteomes" id="UP001255856"/>
    </source>
</evidence>
<feature type="region of interest" description="Disordered" evidence="1">
    <location>
        <begin position="1020"/>
        <end position="1148"/>
    </location>
</feature>
<keyword evidence="3" id="KW-1185">Reference proteome</keyword>
<feature type="compositionally biased region" description="Low complexity" evidence="1">
    <location>
        <begin position="260"/>
        <end position="269"/>
    </location>
</feature>
<feature type="compositionally biased region" description="Acidic residues" evidence="1">
    <location>
        <begin position="943"/>
        <end position="953"/>
    </location>
</feature>
<feature type="compositionally biased region" description="Basic residues" evidence="1">
    <location>
        <begin position="1122"/>
        <end position="1139"/>
    </location>
</feature>
<feature type="compositionally biased region" description="Low complexity" evidence="1">
    <location>
        <begin position="279"/>
        <end position="292"/>
    </location>
</feature>
<feature type="compositionally biased region" description="Low complexity" evidence="1">
    <location>
        <begin position="1071"/>
        <end position="1082"/>
    </location>
</feature>
<evidence type="ECO:0000313" key="2">
    <source>
        <dbReference type="EMBL" id="KAK2079281.1"/>
    </source>
</evidence>
<gene>
    <name evidence="2" type="ORF">QBZ16_002972</name>
</gene>
<evidence type="ECO:0000256" key="1">
    <source>
        <dbReference type="SAM" id="MobiDB-lite"/>
    </source>
</evidence>